<proteinExistence type="predicted"/>
<name>A0A6G1D7Z1_9ORYZ</name>
<sequence length="218" mass="23676">MEAWIYGPTIHCWPGLAHLTIGRGLYRCFRLQQAGRSAPPPLLGMPTCLPPRPQPPRPLLRAAVLTSLPLPSASASLAPGPAVAPQICWNDGPHTGTELGMSSASVIEGEAGEFTEVVVVRHGETAWNASRIIQVPCCSSRSEPISFSSLKLGLCFSFNFGGKDLGWENWGRTKIVKVKNVEGHLDVELNEIGRQQAVAVWVVERVSINYQRDVSELS</sequence>
<dbReference type="Gene3D" id="3.40.50.1240">
    <property type="entry name" value="Phosphoglycerate mutase-like"/>
    <property type="match status" value="1"/>
</dbReference>
<evidence type="ECO:0000313" key="2">
    <source>
        <dbReference type="Proteomes" id="UP000479710"/>
    </source>
</evidence>
<keyword evidence="2" id="KW-1185">Reference proteome</keyword>
<dbReference type="InterPro" id="IPR001345">
    <property type="entry name" value="PG/BPGM_mutase_AS"/>
</dbReference>
<protein>
    <submittedName>
        <fullName evidence="1">Uncharacterized protein</fullName>
    </submittedName>
</protein>
<evidence type="ECO:0000313" key="1">
    <source>
        <dbReference type="EMBL" id="KAF0908537.1"/>
    </source>
</evidence>
<dbReference type="Proteomes" id="UP000479710">
    <property type="component" value="Unassembled WGS sequence"/>
</dbReference>
<dbReference type="InterPro" id="IPR029033">
    <property type="entry name" value="His_PPase_superfam"/>
</dbReference>
<gene>
    <name evidence="1" type="ORF">E2562_026328</name>
</gene>
<reference evidence="1 2" key="1">
    <citation type="submission" date="2019-11" db="EMBL/GenBank/DDBJ databases">
        <title>Whole genome sequence of Oryza granulata.</title>
        <authorList>
            <person name="Li W."/>
        </authorList>
    </citation>
    <scope>NUCLEOTIDE SEQUENCE [LARGE SCALE GENOMIC DNA]</scope>
    <source>
        <strain evidence="2">cv. Menghai</strain>
        <tissue evidence="1">Leaf</tissue>
    </source>
</reference>
<dbReference type="PROSITE" id="PS00175">
    <property type="entry name" value="PG_MUTASE"/>
    <property type="match status" value="1"/>
</dbReference>
<comment type="caution">
    <text evidence="1">The sequence shown here is derived from an EMBL/GenBank/DDBJ whole genome shotgun (WGS) entry which is preliminary data.</text>
</comment>
<dbReference type="GO" id="GO:0003824">
    <property type="term" value="F:catalytic activity"/>
    <property type="evidence" value="ECO:0007669"/>
    <property type="project" value="InterPro"/>
</dbReference>
<organism evidence="1 2">
    <name type="scientific">Oryza meyeriana var. granulata</name>
    <dbReference type="NCBI Taxonomy" id="110450"/>
    <lineage>
        <taxon>Eukaryota</taxon>
        <taxon>Viridiplantae</taxon>
        <taxon>Streptophyta</taxon>
        <taxon>Embryophyta</taxon>
        <taxon>Tracheophyta</taxon>
        <taxon>Spermatophyta</taxon>
        <taxon>Magnoliopsida</taxon>
        <taxon>Liliopsida</taxon>
        <taxon>Poales</taxon>
        <taxon>Poaceae</taxon>
        <taxon>BOP clade</taxon>
        <taxon>Oryzoideae</taxon>
        <taxon>Oryzeae</taxon>
        <taxon>Oryzinae</taxon>
        <taxon>Oryza</taxon>
        <taxon>Oryza meyeriana</taxon>
    </lineage>
</organism>
<accession>A0A6G1D7Z1</accession>
<dbReference type="SUPFAM" id="SSF53254">
    <property type="entry name" value="Phosphoglycerate mutase-like"/>
    <property type="match status" value="1"/>
</dbReference>
<dbReference type="EMBL" id="SPHZ02000007">
    <property type="protein sequence ID" value="KAF0908537.1"/>
    <property type="molecule type" value="Genomic_DNA"/>
</dbReference>
<dbReference type="AlphaFoldDB" id="A0A6G1D7Z1"/>